<keyword evidence="1" id="KW-0812">Transmembrane</keyword>
<dbReference type="Pfam" id="PF07331">
    <property type="entry name" value="TctB"/>
    <property type="match status" value="1"/>
</dbReference>
<dbReference type="EMBL" id="PXNQ02000003">
    <property type="protein sequence ID" value="RNF35269.1"/>
    <property type="molecule type" value="Genomic_DNA"/>
</dbReference>
<sequence length="191" mass="20328">MAARSGLAAGAEPFRSKGGSVMHGNHIRSAGELVFNAALFVISLVLLWASYGISGFSSLSSPGALPMAVAFVMAVSSGLILLDCWRKAERDRTRFLRDILPPAVIVMMLFITGYALLLVPLGFLPVSLIFLVLSILYLRRGGVVFAVSVSLLALILVYIVFRLVFTVLMPAGIVPEAEFLAAIGQIFGGGQ</sequence>
<keyword evidence="4" id="KW-1185">Reference proteome</keyword>
<gene>
    <name evidence="3" type="ORF">A7A09_006565</name>
</gene>
<dbReference type="OrthoDB" id="8907787at2"/>
<organism evidence="3 4">
    <name type="scientific">Paracoccus methylarcula</name>
    <dbReference type="NCBI Taxonomy" id="72022"/>
    <lineage>
        <taxon>Bacteria</taxon>
        <taxon>Pseudomonadati</taxon>
        <taxon>Pseudomonadota</taxon>
        <taxon>Alphaproteobacteria</taxon>
        <taxon>Rhodobacterales</taxon>
        <taxon>Paracoccaceae</taxon>
        <taxon>Paracoccus</taxon>
    </lineage>
</organism>
<reference evidence="3" key="1">
    <citation type="submission" date="2018-05" db="EMBL/GenBank/DDBJ databases">
        <title>Reclassification of Methylarcula marina and Methylarcula terricola as Paracoccus methylarcula sp.nov., comb.nov. and Paracoccus terricola comb.nov.</title>
        <authorList>
            <person name="Shmareva M.N."/>
            <person name="Doronina N.V."/>
            <person name="Vasilenko O.V."/>
            <person name="Tarlachkov S.V."/>
            <person name="Trotsenko Y.A."/>
        </authorList>
    </citation>
    <scope>NUCLEOTIDE SEQUENCE [LARGE SCALE GENOMIC DNA]</scope>
    <source>
        <strain evidence="3">VKM B-2159</strain>
    </source>
</reference>
<proteinExistence type="predicted"/>
<dbReference type="Proteomes" id="UP000238137">
    <property type="component" value="Unassembled WGS sequence"/>
</dbReference>
<evidence type="ECO:0000313" key="4">
    <source>
        <dbReference type="Proteomes" id="UP000238137"/>
    </source>
</evidence>
<comment type="caution">
    <text evidence="3">The sequence shown here is derived from an EMBL/GenBank/DDBJ whole genome shotgun (WGS) entry which is preliminary data.</text>
</comment>
<name>A0A3R7SD88_9RHOB</name>
<dbReference type="InterPro" id="IPR009936">
    <property type="entry name" value="DUF1468"/>
</dbReference>
<keyword evidence="1" id="KW-0472">Membrane</keyword>
<evidence type="ECO:0000313" key="3">
    <source>
        <dbReference type="EMBL" id="RNF35269.1"/>
    </source>
</evidence>
<accession>A0A3R7SD88</accession>
<evidence type="ECO:0000256" key="1">
    <source>
        <dbReference type="SAM" id="Phobius"/>
    </source>
</evidence>
<dbReference type="AlphaFoldDB" id="A0A3R7SD88"/>
<evidence type="ECO:0000259" key="2">
    <source>
        <dbReference type="Pfam" id="PF07331"/>
    </source>
</evidence>
<keyword evidence="1" id="KW-1133">Transmembrane helix</keyword>
<feature type="transmembrane region" description="Helical" evidence="1">
    <location>
        <begin position="33"/>
        <end position="51"/>
    </location>
</feature>
<protein>
    <submittedName>
        <fullName evidence="3">Tripartite tricarboxylate transporter TctB family protein</fullName>
    </submittedName>
</protein>
<feature type="transmembrane region" description="Helical" evidence="1">
    <location>
        <begin position="142"/>
        <end position="161"/>
    </location>
</feature>
<feature type="domain" description="DUF1468" evidence="2">
    <location>
        <begin position="35"/>
        <end position="170"/>
    </location>
</feature>
<feature type="transmembrane region" description="Helical" evidence="1">
    <location>
        <begin position="63"/>
        <end position="82"/>
    </location>
</feature>
<feature type="transmembrane region" description="Helical" evidence="1">
    <location>
        <begin position="103"/>
        <end position="136"/>
    </location>
</feature>